<dbReference type="EMBL" id="CP061855">
    <property type="protein sequence ID" value="QOD58445.1"/>
    <property type="molecule type" value="Genomic_DNA"/>
</dbReference>
<evidence type="ECO:0000256" key="1">
    <source>
        <dbReference type="SAM" id="SignalP"/>
    </source>
</evidence>
<accession>A0A7L8A8T5</accession>
<protein>
    <submittedName>
        <fullName evidence="3">Beta-lactamase family protein</fullName>
    </submittedName>
</protein>
<dbReference type="InterPro" id="IPR050491">
    <property type="entry name" value="AmpC-like"/>
</dbReference>
<dbReference type="PANTHER" id="PTHR46825">
    <property type="entry name" value="D-ALANYL-D-ALANINE-CARBOXYPEPTIDASE/ENDOPEPTIDASE AMPH"/>
    <property type="match status" value="1"/>
</dbReference>
<sequence length="450" mass="50904">MEWIYKFEGTMKRLIGLCALSLCALTSVNSYATPLDAATNQALSEYLTHQNKYGRFSGNVIIAQENEILFEQAVGYADVQMQRPIEKNNLFKVGDITKQLTAAAILKLNEQKKLAIDTPISRYFPNLSRSKQITIGMLMNHTAGIGRDFNWNDATQSCSRNSLINPIISSSKTYPPALMFNYSNNGYYLLGRIIEKASGLPYHEYITEQFLRPLGMKDSSMKLTLSFQLAKSYELSGLLNAHITPTDCAWSAGELISTSRDLLVWSRALASGQVISQESLDKMYQHQYGLFAKEIGQTDFYTHSGHIDGFKSILMYEPKSQMTIVALSNFSNTNTELFSVDLVRLLNKQLPIHKVMPPIKHLAPWQDDVDVIGNYMDSLGVPLQVVYQDGELVAKVSQFRIPLMVQNRNTLFAQGIDNKIRIHRNDNETTKEIVFFAKDGRYLSRFTRVN</sequence>
<dbReference type="InterPro" id="IPR012338">
    <property type="entry name" value="Beta-lactam/transpept-like"/>
</dbReference>
<dbReference type="PANTHER" id="PTHR46825:SF9">
    <property type="entry name" value="BETA-LACTAMASE-RELATED DOMAIN-CONTAINING PROTEIN"/>
    <property type="match status" value="1"/>
</dbReference>
<dbReference type="Proteomes" id="UP000516656">
    <property type="component" value="Chromosome 2"/>
</dbReference>
<evidence type="ECO:0000313" key="3">
    <source>
        <dbReference type="EMBL" id="QOD58445.1"/>
    </source>
</evidence>
<proteinExistence type="predicted"/>
<feature type="chain" id="PRO_5032956023" evidence="1">
    <location>
        <begin position="33"/>
        <end position="450"/>
    </location>
</feature>
<feature type="signal peptide" evidence="1">
    <location>
        <begin position="1"/>
        <end position="32"/>
    </location>
</feature>
<name>A0A7L8A8T5_PHODP</name>
<dbReference type="InterPro" id="IPR001466">
    <property type="entry name" value="Beta-lactam-related"/>
</dbReference>
<dbReference type="AlphaFoldDB" id="A0A7L8A8T5"/>
<evidence type="ECO:0000313" key="4">
    <source>
        <dbReference type="Proteomes" id="UP000516656"/>
    </source>
</evidence>
<gene>
    <name evidence="3" type="ORF">IC627_16325</name>
</gene>
<organism evidence="3 4">
    <name type="scientific">Photobacterium damsela subsp. piscicida</name>
    <name type="common">Pasteurella piscicida</name>
    <dbReference type="NCBI Taxonomy" id="38294"/>
    <lineage>
        <taxon>Bacteria</taxon>
        <taxon>Pseudomonadati</taxon>
        <taxon>Pseudomonadota</taxon>
        <taxon>Gammaproteobacteria</taxon>
        <taxon>Vibrionales</taxon>
        <taxon>Vibrionaceae</taxon>
        <taxon>Photobacterium</taxon>
    </lineage>
</organism>
<dbReference type="Gene3D" id="3.40.710.10">
    <property type="entry name" value="DD-peptidase/beta-lactamase superfamily"/>
    <property type="match status" value="1"/>
</dbReference>
<dbReference type="Pfam" id="PF00144">
    <property type="entry name" value="Beta-lactamase"/>
    <property type="match status" value="1"/>
</dbReference>
<keyword evidence="1" id="KW-0732">Signal</keyword>
<dbReference type="SUPFAM" id="SSF56601">
    <property type="entry name" value="beta-lactamase/transpeptidase-like"/>
    <property type="match status" value="1"/>
</dbReference>
<reference evidence="3 4" key="1">
    <citation type="submission" date="2020-09" db="EMBL/GenBank/DDBJ databases">
        <title>Complete, closed and curated genome sequences of Photobacterium damselae subsp. piscicida isolates from Australia indicate localised evolution and additional plasmid-borne pathogenicity mechanisms.</title>
        <authorList>
            <person name="Baseggio L."/>
            <person name="Silayeva O."/>
            <person name="Buller N."/>
            <person name="Landos M."/>
            <person name="Engelstaedter J."/>
            <person name="Barnes A.C."/>
        </authorList>
    </citation>
    <scope>NUCLEOTIDE SEQUENCE [LARGE SCALE GENOMIC DNA]</scope>
    <source>
        <strain evidence="3 4">AS-16-0540-1</strain>
    </source>
</reference>
<feature type="domain" description="Beta-lactamase-related" evidence="2">
    <location>
        <begin position="49"/>
        <end position="336"/>
    </location>
</feature>
<evidence type="ECO:0000259" key="2">
    <source>
        <dbReference type="Pfam" id="PF00144"/>
    </source>
</evidence>